<name>G5JC59_CROWT</name>
<evidence type="ECO:0000313" key="1">
    <source>
        <dbReference type="EMBL" id="EHJ10228.1"/>
    </source>
</evidence>
<dbReference type="Proteomes" id="UP000003477">
    <property type="component" value="Unassembled WGS sequence"/>
</dbReference>
<dbReference type="AlphaFoldDB" id="G5JC59"/>
<gene>
    <name evidence="1" type="ORF">CWATWH0003_5020</name>
</gene>
<proteinExistence type="predicted"/>
<protein>
    <submittedName>
        <fullName evidence="1">Uncharacterized protein</fullName>
    </submittedName>
</protein>
<dbReference type="EMBL" id="AESD01000748">
    <property type="protein sequence ID" value="EHJ10228.1"/>
    <property type="molecule type" value="Genomic_DNA"/>
</dbReference>
<reference evidence="1 2" key="1">
    <citation type="journal article" date="2011" name="Front. Microbiol.">
        <title>Two Strains of Crocosphaera watsonii with Highly Conserved Genomes are Distinguished by Strain-Specific Features.</title>
        <authorList>
            <person name="Bench S.R."/>
            <person name="Ilikchyan I.N."/>
            <person name="Tripp H.J."/>
            <person name="Zehr J.P."/>
        </authorList>
    </citation>
    <scope>NUCLEOTIDE SEQUENCE [LARGE SCALE GENOMIC DNA]</scope>
    <source>
        <strain evidence="1 2">WH 0003</strain>
    </source>
</reference>
<evidence type="ECO:0000313" key="2">
    <source>
        <dbReference type="Proteomes" id="UP000003477"/>
    </source>
</evidence>
<sequence>MGAKRGGWLGVPSITICEGSLIELLASAARINNPPREWAPIA</sequence>
<comment type="caution">
    <text evidence="1">The sequence shown here is derived from an EMBL/GenBank/DDBJ whole genome shotgun (WGS) entry which is preliminary data.</text>
</comment>
<organism evidence="1 2">
    <name type="scientific">Crocosphaera watsonii WH 0003</name>
    <dbReference type="NCBI Taxonomy" id="423471"/>
    <lineage>
        <taxon>Bacteria</taxon>
        <taxon>Bacillati</taxon>
        <taxon>Cyanobacteriota</taxon>
        <taxon>Cyanophyceae</taxon>
        <taxon>Oscillatoriophycideae</taxon>
        <taxon>Chroococcales</taxon>
        <taxon>Aphanothecaceae</taxon>
        <taxon>Crocosphaera</taxon>
    </lineage>
</organism>
<accession>G5JC59</accession>